<evidence type="ECO:0000256" key="13">
    <source>
        <dbReference type="HAMAP-Rule" id="MF_00203"/>
    </source>
</evidence>
<sequence length="608" mass="67806">MDFDAKAFLRSVTDQPGVYQMLNDKDEVIYVGKAKSLKKRLSSYFRTNVDSTKTRALVANIANVTVTVTHTEAEALILENNLIKKFRPRYNVLLRDDKSYPYLLISGHKHPRLAYHRGAKKAAGEYFGPFPSGSAVRESLNLLQKLFQVRQCDDSTYRNRSRPCLQHQLGRCTAPCVNGFVSEQAYADQVAKTRLFLKGQSEKVISQMVSEMDQAAMALDFELAAQLRDRITTLRQVQVQHSVEAGKDAMDVIGLAINGNQCCLHLQFIRDGKLLGNKSVFPTVPSATEAEELLVALLTQFYGAEGRGGQVPAIIVLPFKLAEKDELANDLYLLTERKVKLVESPRGDRARFQKLAQVNADTALQSRLAHKKSIQQRLHQLTETLALDSLPKRMECFDISHTSGQQTVASCVVFNQEGPNKSEYRRYNIAGITPGDDYAAMKQALERRFKQLGAESKIPDLLFIDGGLGQLGIAEQVFAELDWSEAPLKPLLIGVAKGESRKPGLETLIIGESHETFNLPVDSPALLLIQQVRDEAHRFAITGHRERRRKNAKRSTLEDIPGVGSSRRQALISYLGGMQQVKNASVDELAKVPGISLKMAQTIYDQFH</sequence>
<evidence type="ECO:0000256" key="10">
    <source>
        <dbReference type="ARBA" id="ARBA00062841"/>
    </source>
</evidence>
<dbReference type="InterPro" id="IPR001162">
    <property type="entry name" value="UvrC_RNase_H_dom"/>
</dbReference>
<evidence type="ECO:0000256" key="8">
    <source>
        <dbReference type="ARBA" id="ARBA00059452"/>
    </source>
</evidence>
<evidence type="ECO:0000259" key="15">
    <source>
        <dbReference type="PROSITE" id="PS50164"/>
    </source>
</evidence>
<dbReference type="FunFam" id="3.40.1440.10:FF:000001">
    <property type="entry name" value="UvrABC system protein C"/>
    <property type="match status" value="1"/>
</dbReference>
<comment type="function">
    <text evidence="8 13">The UvrABC repair system catalyzes the recognition and processing of DNA lesions. UvrC both incises the 5' and 3' sides of the lesion. The N-terminal half is responsible for the 3' incision and the C-terminal half is responsible for the 5' incision.</text>
</comment>
<dbReference type="Pfam" id="PF22920">
    <property type="entry name" value="UvrC_RNaseH"/>
    <property type="match status" value="1"/>
</dbReference>
<reference evidence="17 18" key="1">
    <citation type="submission" date="2018-07" db="EMBL/GenBank/DDBJ databases">
        <title>Corallincola holothuriorum sp. nov., a new facultative anaerobe isolated from sea cucumber Apostichopus japonicus.</title>
        <authorList>
            <person name="Xia H."/>
        </authorList>
    </citation>
    <scope>NUCLEOTIDE SEQUENCE [LARGE SCALE GENOMIC DNA]</scope>
    <source>
        <strain evidence="17 18">C4</strain>
    </source>
</reference>
<dbReference type="InterPro" id="IPR010994">
    <property type="entry name" value="RuvA_2-like"/>
</dbReference>
<organism evidence="17 18">
    <name type="scientific">Corallincola holothuriorum</name>
    <dbReference type="NCBI Taxonomy" id="2282215"/>
    <lineage>
        <taxon>Bacteria</taxon>
        <taxon>Pseudomonadati</taxon>
        <taxon>Pseudomonadota</taxon>
        <taxon>Gammaproteobacteria</taxon>
        <taxon>Alteromonadales</taxon>
        <taxon>Psychromonadaceae</taxon>
        <taxon>Corallincola</taxon>
    </lineage>
</organism>
<dbReference type="Gene3D" id="1.10.150.20">
    <property type="entry name" value="5' to 3' exonuclease, C-terminal subdomain"/>
    <property type="match status" value="1"/>
</dbReference>
<evidence type="ECO:0000256" key="1">
    <source>
        <dbReference type="ARBA" id="ARBA00004496"/>
    </source>
</evidence>
<comment type="similarity">
    <text evidence="9 13">Belongs to the UvrC family.</text>
</comment>
<dbReference type="InterPro" id="IPR038476">
    <property type="entry name" value="UvrC_RNase_H_dom_sf"/>
</dbReference>
<dbReference type="OrthoDB" id="9804933at2"/>
<dbReference type="GO" id="GO:0009380">
    <property type="term" value="C:excinuclease repair complex"/>
    <property type="evidence" value="ECO:0007669"/>
    <property type="project" value="InterPro"/>
</dbReference>
<keyword evidence="4 13" id="KW-0228">DNA excision</keyword>
<feature type="domain" description="UvrC family homology region profile" evidence="16">
    <location>
        <begin position="252"/>
        <end position="478"/>
    </location>
</feature>
<dbReference type="GO" id="GO:0003677">
    <property type="term" value="F:DNA binding"/>
    <property type="evidence" value="ECO:0007669"/>
    <property type="project" value="UniProtKB-UniRule"/>
</dbReference>
<evidence type="ECO:0000256" key="5">
    <source>
        <dbReference type="ARBA" id="ARBA00022881"/>
    </source>
</evidence>
<evidence type="ECO:0000256" key="4">
    <source>
        <dbReference type="ARBA" id="ARBA00022769"/>
    </source>
</evidence>
<keyword evidence="2 13" id="KW-0963">Cytoplasm</keyword>
<dbReference type="SMART" id="SM00278">
    <property type="entry name" value="HhH1"/>
    <property type="match status" value="2"/>
</dbReference>
<evidence type="ECO:0000313" key="17">
    <source>
        <dbReference type="EMBL" id="RCU52439.1"/>
    </source>
</evidence>
<dbReference type="GO" id="GO:0005737">
    <property type="term" value="C:cytoplasm"/>
    <property type="evidence" value="ECO:0007669"/>
    <property type="project" value="UniProtKB-SubCell"/>
</dbReference>
<gene>
    <name evidence="13" type="primary">uvrC</name>
    <name evidence="17" type="ORF">DU002_00245</name>
</gene>
<dbReference type="GO" id="GO:0009432">
    <property type="term" value="P:SOS response"/>
    <property type="evidence" value="ECO:0007669"/>
    <property type="project" value="UniProtKB-UniRule"/>
</dbReference>
<dbReference type="Proteomes" id="UP000252558">
    <property type="component" value="Unassembled WGS sequence"/>
</dbReference>
<dbReference type="SUPFAM" id="SSF46600">
    <property type="entry name" value="C-terminal UvrC-binding domain of UvrB"/>
    <property type="match status" value="1"/>
</dbReference>
<comment type="subunit">
    <text evidence="10 13">Interacts with UvrB in an incision complex.</text>
</comment>
<evidence type="ECO:0000313" key="18">
    <source>
        <dbReference type="Proteomes" id="UP000252558"/>
    </source>
</evidence>
<dbReference type="InterPro" id="IPR003583">
    <property type="entry name" value="Hlx-hairpin-Hlx_DNA-bd_motif"/>
</dbReference>
<keyword evidence="7 13" id="KW-0742">SOS response</keyword>
<dbReference type="Gene3D" id="3.30.420.340">
    <property type="entry name" value="UvrC, RNAse H endonuclease domain"/>
    <property type="match status" value="1"/>
</dbReference>
<feature type="domain" description="UVR" evidence="14">
    <location>
        <begin position="202"/>
        <end position="237"/>
    </location>
</feature>
<dbReference type="PANTHER" id="PTHR30562:SF1">
    <property type="entry name" value="UVRABC SYSTEM PROTEIN C"/>
    <property type="match status" value="1"/>
</dbReference>
<dbReference type="NCBIfam" id="TIGR00194">
    <property type="entry name" value="uvrC"/>
    <property type="match status" value="1"/>
</dbReference>
<evidence type="ECO:0000256" key="11">
    <source>
        <dbReference type="ARBA" id="ARBA00067419"/>
    </source>
</evidence>
<dbReference type="InterPro" id="IPR000305">
    <property type="entry name" value="GIY-YIG_endonuc"/>
</dbReference>
<dbReference type="PROSITE" id="PS50165">
    <property type="entry name" value="UVRC"/>
    <property type="match status" value="1"/>
</dbReference>
<dbReference type="InterPro" id="IPR050066">
    <property type="entry name" value="UvrABC_protein_C"/>
</dbReference>
<evidence type="ECO:0000256" key="2">
    <source>
        <dbReference type="ARBA" id="ARBA00022490"/>
    </source>
</evidence>
<keyword evidence="5 13" id="KW-0267">Excision nuclease</keyword>
<dbReference type="PROSITE" id="PS50151">
    <property type="entry name" value="UVR"/>
    <property type="match status" value="1"/>
</dbReference>
<feature type="domain" description="GIY-YIG" evidence="15">
    <location>
        <begin position="14"/>
        <end position="92"/>
    </location>
</feature>
<dbReference type="CDD" id="cd10434">
    <property type="entry name" value="GIY-YIG_UvrC_Cho"/>
    <property type="match status" value="1"/>
</dbReference>
<evidence type="ECO:0000256" key="12">
    <source>
        <dbReference type="ARBA" id="ARBA00077138"/>
    </source>
</evidence>
<keyword evidence="18" id="KW-1185">Reference proteome</keyword>
<dbReference type="SUPFAM" id="SSF82771">
    <property type="entry name" value="GIY-YIG endonuclease"/>
    <property type="match status" value="1"/>
</dbReference>
<dbReference type="AlphaFoldDB" id="A0A368NSJ2"/>
<dbReference type="PANTHER" id="PTHR30562">
    <property type="entry name" value="UVRC/OXIDOREDUCTASE"/>
    <property type="match status" value="1"/>
</dbReference>
<dbReference type="SMART" id="SM00465">
    <property type="entry name" value="GIYc"/>
    <property type="match status" value="1"/>
</dbReference>
<dbReference type="GO" id="GO:0006289">
    <property type="term" value="P:nucleotide-excision repair"/>
    <property type="evidence" value="ECO:0007669"/>
    <property type="project" value="UniProtKB-UniRule"/>
</dbReference>
<dbReference type="Pfam" id="PF14520">
    <property type="entry name" value="HHH_5"/>
    <property type="match status" value="1"/>
</dbReference>
<dbReference type="SUPFAM" id="SSF47781">
    <property type="entry name" value="RuvA domain 2-like"/>
    <property type="match status" value="1"/>
</dbReference>
<protein>
    <recommendedName>
        <fullName evidence="11 13">UvrABC system protein C</fullName>
        <shortName evidence="13">Protein UvrC</shortName>
    </recommendedName>
    <alternativeName>
        <fullName evidence="12 13">Excinuclease ABC subunit C</fullName>
    </alternativeName>
</protein>
<comment type="subcellular location">
    <subcellularLocation>
        <location evidence="1 13">Cytoplasm</location>
    </subcellularLocation>
</comment>
<evidence type="ECO:0000256" key="7">
    <source>
        <dbReference type="ARBA" id="ARBA00023236"/>
    </source>
</evidence>
<dbReference type="FunFam" id="3.30.420.340:FF:000001">
    <property type="entry name" value="UvrABC system protein C"/>
    <property type="match status" value="1"/>
</dbReference>
<dbReference type="GO" id="GO:0009381">
    <property type="term" value="F:excinuclease ABC activity"/>
    <property type="evidence" value="ECO:0007669"/>
    <property type="project" value="UniProtKB-UniRule"/>
</dbReference>
<evidence type="ECO:0000256" key="3">
    <source>
        <dbReference type="ARBA" id="ARBA00022763"/>
    </source>
</evidence>
<name>A0A368NSJ2_9GAMM</name>
<dbReference type="InterPro" id="IPR047296">
    <property type="entry name" value="GIY-YIG_UvrC_Cho"/>
</dbReference>
<dbReference type="Gene3D" id="3.40.1440.10">
    <property type="entry name" value="GIY-YIG endonuclease"/>
    <property type="match status" value="1"/>
</dbReference>
<evidence type="ECO:0000259" key="16">
    <source>
        <dbReference type="PROSITE" id="PS50165"/>
    </source>
</evidence>
<dbReference type="NCBIfam" id="NF001824">
    <property type="entry name" value="PRK00558.1-5"/>
    <property type="match status" value="1"/>
</dbReference>
<dbReference type="PROSITE" id="PS50164">
    <property type="entry name" value="GIY_YIG"/>
    <property type="match status" value="1"/>
</dbReference>
<dbReference type="InterPro" id="IPR001943">
    <property type="entry name" value="UVR_dom"/>
</dbReference>
<evidence type="ECO:0000259" key="14">
    <source>
        <dbReference type="PROSITE" id="PS50151"/>
    </source>
</evidence>
<keyword evidence="6 13" id="KW-0234">DNA repair</keyword>
<dbReference type="FunFam" id="1.10.150.20:FF:000005">
    <property type="entry name" value="UvrABC system protein C"/>
    <property type="match status" value="1"/>
</dbReference>
<evidence type="ECO:0000256" key="9">
    <source>
        <dbReference type="ARBA" id="ARBA00061531"/>
    </source>
</evidence>
<evidence type="ECO:0000256" key="6">
    <source>
        <dbReference type="ARBA" id="ARBA00023204"/>
    </source>
</evidence>
<accession>A0A368NSJ2</accession>
<keyword evidence="3 13" id="KW-0227">DNA damage</keyword>
<dbReference type="InterPro" id="IPR035901">
    <property type="entry name" value="GIY-YIG_endonuc_sf"/>
</dbReference>
<dbReference type="RefSeq" id="WP_114336347.1">
    <property type="nucleotide sequence ID" value="NZ_QPID01000001.1"/>
</dbReference>
<dbReference type="Pfam" id="PF08459">
    <property type="entry name" value="UvrC_RNaseH_dom"/>
    <property type="match status" value="1"/>
</dbReference>
<dbReference type="Pfam" id="PF01541">
    <property type="entry name" value="GIY-YIG"/>
    <property type="match status" value="1"/>
</dbReference>
<dbReference type="EMBL" id="QPID01000001">
    <property type="protein sequence ID" value="RCU52439.1"/>
    <property type="molecule type" value="Genomic_DNA"/>
</dbReference>
<comment type="caution">
    <text evidence="17">The sequence shown here is derived from an EMBL/GenBank/DDBJ whole genome shotgun (WGS) entry which is preliminary data.</text>
</comment>
<dbReference type="Gene3D" id="4.10.860.10">
    <property type="entry name" value="UVR domain"/>
    <property type="match status" value="1"/>
</dbReference>
<dbReference type="InterPro" id="IPR036876">
    <property type="entry name" value="UVR_dom_sf"/>
</dbReference>
<dbReference type="HAMAP" id="MF_00203">
    <property type="entry name" value="UvrC"/>
    <property type="match status" value="1"/>
</dbReference>
<dbReference type="Pfam" id="PF02151">
    <property type="entry name" value="UVR"/>
    <property type="match status" value="1"/>
</dbReference>
<proteinExistence type="inferred from homology"/>
<dbReference type="InterPro" id="IPR004791">
    <property type="entry name" value="UvrC"/>
</dbReference>